<keyword evidence="3" id="KW-1185">Reference proteome</keyword>
<comment type="caution">
    <text evidence="2">The sequence shown here is derived from an EMBL/GenBank/DDBJ whole genome shotgun (WGS) entry which is preliminary data.</text>
</comment>
<dbReference type="EMBL" id="QJKJ01008847">
    <property type="protein sequence ID" value="RDX78512.1"/>
    <property type="molecule type" value="Genomic_DNA"/>
</dbReference>
<sequence>MLFNLHLLQRLLISYFIRFHYDKNFILDSEIKKTAKGLFGRSLTIDTRDKKQPGELLIDFHDFRKSMAGKIVLIYVGFCFGIATLWWESYGGGSKELQKLIMRVESHLECYWVQKTLKSLRETKIKCLSLLSIILYFVMRQNARKEKGGTYDPICLSDIESDDE</sequence>
<protein>
    <submittedName>
        <fullName evidence="2">Uncharacterized protein</fullName>
    </submittedName>
</protein>
<evidence type="ECO:0000313" key="2">
    <source>
        <dbReference type="EMBL" id="RDX78512.1"/>
    </source>
</evidence>
<accession>A0A371FJR2</accession>
<evidence type="ECO:0000313" key="3">
    <source>
        <dbReference type="Proteomes" id="UP000257109"/>
    </source>
</evidence>
<gene>
    <name evidence="2" type="ORF">CR513_41203</name>
</gene>
<keyword evidence="1" id="KW-0472">Membrane</keyword>
<name>A0A371FJR2_MUCPR</name>
<dbReference type="AlphaFoldDB" id="A0A371FJR2"/>
<dbReference type="Proteomes" id="UP000257109">
    <property type="component" value="Unassembled WGS sequence"/>
</dbReference>
<feature type="transmembrane region" description="Helical" evidence="1">
    <location>
        <begin position="67"/>
        <end position="87"/>
    </location>
</feature>
<organism evidence="2 3">
    <name type="scientific">Mucuna pruriens</name>
    <name type="common">Velvet bean</name>
    <name type="synonym">Dolichos pruriens</name>
    <dbReference type="NCBI Taxonomy" id="157652"/>
    <lineage>
        <taxon>Eukaryota</taxon>
        <taxon>Viridiplantae</taxon>
        <taxon>Streptophyta</taxon>
        <taxon>Embryophyta</taxon>
        <taxon>Tracheophyta</taxon>
        <taxon>Spermatophyta</taxon>
        <taxon>Magnoliopsida</taxon>
        <taxon>eudicotyledons</taxon>
        <taxon>Gunneridae</taxon>
        <taxon>Pentapetalae</taxon>
        <taxon>rosids</taxon>
        <taxon>fabids</taxon>
        <taxon>Fabales</taxon>
        <taxon>Fabaceae</taxon>
        <taxon>Papilionoideae</taxon>
        <taxon>50 kb inversion clade</taxon>
        <taxon>NPAAA clade</taxon>
        <taxon>indigoferoid/millettioid clade</taxon>
        <taxon>Phaseoleae</taxon>
        <taxon>Mucuna</taxon>
    </lineage>
</organism>
<evidence type="ECO:0000256" key="1">
    <source>
        <dbReference type="SAM" id="Phobius"/>
    </source>
</evidence>
<proteinExistence type="predicted"/>
<keyword evidence="1" id="KW-1133">Transmembrane helix</keyword>
<feature type="non-terminal residue" evidence="2">
    <location>
        <position position="1"/>
    </location>
</feature>
<reference evidence="2" key="1">
    <citation type="submission" date="2018-05" db="EMBL/GenBank/DDBJ databases">
        <title>Draft genome of Mucuna pruriens seed.</title>
        <authorList>
            <person name="Nnadi N.E."/>
            <person name="Vos R."/>
            <person name="Hasami M.H."/>
            <person name="Devisetty U.K."/>
            <person name="Aguiy J.C."/>
        </authorList>
    </citation>
    <scope>NUCLEOTIDE SEQUENCE [LARGE SCALE GENOMIC DNA]</scope>
    <source>
        <strain evidence="2">JCA_2017</strain>
    </source>
</reference>
<keyword evidence="1" id="KW-0812">Transmembrane</keyword>